<evidence type="ECO:0000256" key="1">
    <source>
        <dbReference type="SAM" id="Phobius"/>
    </source>
</evidence>
<keyword evidence="1" id="KW-0472">Membrane</keyword>
<sequence length="294" mass="31119">MAGRFRRGWALTKQSWRAFRNEPTLMVFPLLSGIGMTIVTAVIATITVLLDPGLLDFDTDNNAHWTDPIVYVAFAVGIYLCTFIAVYFNVALAACAARSLSGDTVSLRDGLGTASQRLRSICGWALIAGTVGLILDTFGDAGGWTQRITVSLAGAAWKIASFFVVPLIALEGEAPWNALKRSSRVIRQHWGESATGVVTVGAIFGFLFLPPFILLVTSLTFFIGFATTDTSDGGLLAAIAFLVVLACAAACALILIVSSALTGVFRVAVYLYAQTGEVPPAFDAASIQGAVLSR</sequence>
<organism evidence="2 3">
    <name type="scientific">Mycolicibacterium fortuitum</name>
    <name type="common">Mycobacterium fortuitum</name>
    <dbReference type="NCBI Taxonomy" id="1766"/>
    <lineage>
        <taxon>Bacteria</taxon>
        <taxon>Bacillati</taxon>
        <taxon>Actinomycetota</taxon>
        <taxon>Actinomycetes</taxon>
        <taxon>Mycobacteriales</taxon>
        <taxon>Mycobacteriaceae</taxon>
        <taxon>Mycolicibacterium</taxon>
    </lineage>
</organism>
<feature type="transmembrane region" description="Helical" evidence="1">
    <location>
        <begin position="118"/>
        <end position="135"/>
    </location>
</feature>
<keyword evidence="1" id="KW-0812">Transmembrane</keyword>
<accession>A0A378U726</accession>
<evidence type="ECO:0008006" key="4">
    <source>
        <dbReference type="Google" id="ProtNLM"/>
    </source>
</evidence>
<keyword evidence="1" id="KW-1133">Transmembrane helix</keyword>
<feature type="transmembrane region" description="Helical" evidence="1">
    <location>
        <begin position="25"/>
        <end position="49"/>
    </location>
</feature>
<feature type="transmembrane region" description="Helical" evidence="1">
    <location>
        <begin position="155"/>
        <end position="176"/>
    </location>
</feature>
<gene>
    <name evidence="2" type="ORF">NCTC1542_00570</name>
</gene>
<evidence type="ECO:0000313" key="2">
    <source>
        <dbReference type="EMBL" id="STZ73030.1"/>
    </source>
</evidence>
<dbReference type="AlphaFoldDB" id="A0A378U726"/>
<dbReference type="Proteomes" id="UP000255389">
    <property type="component" value="Unassembled WGS sequence"/>
</dbReference>
<proteinExistence type="predicted"/>
<evidence type="ECO:0000313" key="3">
    <source>
        <dbReference type="Proteomes" id="UP000255389"/>
    </source>
</evidence>
<protein>
    <recommendedName>
        <fullName evidence="4">Glycerophosphoryl diester phosphodiesterase membrane domain-containing protein</fullName>
    </recommendedName>
</protein>
<dbReference type="Pfam" id="PF19656">
    <property type="entry name" value="DUF6159"/>
    <property type="match status" value="1"/>
</dbReference>
<dbReference type="EMBL" id="UGQY01000001">
    <property type="protein sequence ID" value="STZ73030.1"/>
    <property type="molecule type" value="Genomic_DNA"/>
</dbReference>
<name>A0A378U726_MYCFO</name>
<feature type="transmembrane region" description="Helical" evidence="1">
    <location>
        <begin position="197"/>
        <end position="223"/>
    </location>
</feature>
<feature type="transmembrane region" description="Helical" evidence="1">
    <location>
        <begin position="69"/>
        <end position="97"/>
    </location>
</feature>
<feature type="transmembrane region" description="Helical" evidence="1">
    <location>
        <begin position="235"/>
        <end position="257"/>
    </location>
</feature>
<dbReference type="InterPro" id="IPR046157">
    <property type="entry name" value="DUF6159"/>
</dbReference>
<reference evidence="2 3" key="1">
    <citation type="submission" date="2018-06" db="EMBL/GenBank/DDBJ databases">
        <authorList>
            <consortium name="Pathogen Informatics"/>
            <person name="Doyle S."/>
        </authorList>
    </citation>
    <scope>NUCLEOTIDE SEQUENCE [LARGE SCALE GENOMIC DNA]</scope>
    <source>
        <strain evidence="2 3">NCTC1542</strain>
    </source>
</reference>